<dbReference type="KEGG" id="vg:14011591"/>
<proteinExistence type="predicted"/>
<gene>
    <name evidence="1" type="ORF">BCD7_0072</name>
</gene>
<accession>J9PV83</accession>
<evidence type="ECO:0000313" key="2">
    <source>
        <dbReference type="Proteomes" id="UP000006298"/>
    </source>
</evidence>
<keyword evidence="2" id="KW-1185">Reference proteome</keyword>
<reference evidence="1 2" key="1">
    <citation type="submission" date="2011-09" db="EMBL/GenBank/DDBJ databases">
        <title>Complete Genome Sequence of Bacillus cereus Bacteriophage BCD7.</title>
        <authorList>
            <person name="Lee J.-H."/>
            <person name="Shin H."/>
            <person name="Son B."/>
            <person name="Ryu S."/>
        </authorList>
    </citation>
    <scope>NUCLEOTIDE SEQUENCE [LARGE SCALE GENOMIC DNA]</scope>
</reference>
<sequence length="191" mass="22099">MAVIKRKKIKLGTSKKKKEDKIDVAEMQNKQLELYRVKQQLKLLGGRETELKNELGTFMEKTFKPDTSGHFLFTTVDSEGNKIHLQRQARKKITLNEERAKAYLKKKKLLKKVVSNKEVIASDVTDEQVLDVLAEHAPHLLEKIEVIDESAIEQLVTSEVIPMNEFEELCDININYAMAYIDDKKLQQEQE</sequence>
<dbReference type="EMBL" id="JN712910">
    <property type="protein sequence ID" value="AEZ50519.1"/>
    <property type="molecule type" value="Genomic_DNA"/>
</dbReference>
<name>J9PV83_9CAUD</name>
<dbReference type="RefSeq" id="YP_007005923.1">
    <property type="nucleotide sequence ID" value="NC_019515.1"/>
</dbReference>
<organism evidence="1 2">
    <name type="scientific">Bacillus phage BCD7</name>
    <dbReference type="NCBI Taxonomy" id="1136534"/>
    <lineage>
        <taxon>Viruses</taxon>
        <taxon>Duplodnaviria</taxon>
        <taxon>Heunggongvirae</taxon>
        <taxon>Uroviricota</taxon>
        <taxon>Caudoviricetes</taxon>
        <taxon>Becedseptimavirus</taxon>
        <taxon>Becedseptimavirus BCD7</taxon>
    </lineage>
</organism>
<dbReference type="GeneID" id="14011591"/>
<protein>
    <submittedName>
        <fullName evidence="1">Uncharacterized protein</fullName>
    </submittedName>
</protein>
<dbReference type="Proteomes" id="UP000006298">
    <property type="component" value="Segment"/>
</dbReference>
<evidence type="ECO:0000313" key="1">
    <source>
        <dbReference type="EMBL" id="AEZ50519.1"/>
    </source>
</evidence>